<dbReference type="EMBL" id="CP079216">
    <property type="protein sequence ID" value="QXT63202.1"/>
    <property type="molecule type" value="Genomic_DNA"/>
</dbReference>
<proteinExistence type="predicted"/>
<sequence length="333" mass="35409">MTTPNIGLFTRLLEDASPSDRYRFALEQIRAAEDLGFTSAWVAQHHFHADEGGLPSPWVLLGAAAAVTSRVRLGTGIVTLPLEDPIRVAEDAAVVDAISGGRVELGVGTGGTPSSFTTFGLRSDDRRQLFADKFATLIDALSGRELAGTDNHLYPEAPGLERRLWQATFSSNGGALAGQRGDGLLLSRSQPRPADRPDASLTEIQTPIVEAYLAALDGRPARLLASRTIVVVDEENRTRVLEAALPSLRRFAAGFGGRDAGDLSADEVLRVTDSYFGTADEVIDALRRDAVALGATEIAAQVHSLEPGHEITLRSLELLATRVAPALGWGLAA</sequence>
<dbReference type="InterPro" id="IPR024003">
    <property type="entry name" value="Luciferase-like_KPN01858"/>
</dbReference>
<keyword evidence="3" id="KW-1185">Reference proteome</keyword>
<gene>
    <name evidence="2" type="ORF">KDB89_01580</name>
</gene>
<organism evidence="2 3">
    <name type="scientific">Tessaracoccus palaemonis</name>
    <dbReference type="NCBI Taxonomy" id="2829499"/>
    <lineage>
        <taxon>Bacteria</taxon>
        <taxon>Bacillati</taxon>
        <taxon>Actinomycetota</taxon>
        <taxon>Actinomycetes</taxon>
        <taxon>Propionibacteriales</taxon>
        <taxon>Propionibacteriaceae</taxon>
        <taxon>Tessaracoccus</taxon>
    </lineage>
</organism>
<dbReference type="PANTHER" id="PTHR30137:SF15">
    <property type="entry name" value="BLL6902 PROTEIN"/>
    <property type="match status" value="1"/>
</dbReference>
<dbReference type="PANTHER" id="PTHR30137">
    <property type="entry name" value="LUCIFERASE-LIKE MONOOXYGENASE"/>
    <property type="match status" value="1"/>
</dbReference>
<dbReference type="InterPro" id="IPR011251">
    <property type="entry name" value="Luciferase-like_dom"/>
</dbReference>
<accession>A0ABX8SIJ2</accession>
<evidence type="ECO:0000259" key="1">
    <source>
        <dbReference type="Pfam" id="PF00296"/>
    </source>
</evidence>
<dbReference type="RefSeq" id="WP_219082875.1">
    <property type="nucleotide sequence ID" value="NZ_CP079216.1"/>
</dbReference>
<dbReference type="NCBIfam" id="TIGR04027">
    <property type="entry name" value="LLM_KPN_01858"/>
    <property type="match status" value="1"/>
</dbReference>
<name>A0ABX8SIJ2_9ACTN</name>
<protein>
    <submittedName>
        <fullName evidence="2">FMN-dependent luciferase-like monooxygenase</fullName>
    </submittedName>
</protein>
<evidence type="ECO:0000313" key="2">
    <source>
        <dbReference type="EMBL" id="QXT63202.1"/>
    </source>
</evidence>
<dbReference type="InterPro" id="IPR050766">
    <property type="entry name" value="Bact_Lucif_Oxidored"/>
</dbReference>
<evidence type="ECO:0000313" key="3">
    <source>
        <dbReference type="Proteomes" id="UP000824504"/>
    </source>
</evidence>
<dbReference type="Proteomes" id="UP000824504">
    <property type="component" value="Chromosome"/>
</dbReference>
<reference evidence="2 3" key="1">
    <citation type="submission" date="2021-07" db="EMBL/GenBank/DDBJ databases">
        <title>complete genome sequencing of Tessaracoccus sp.J1M15.</title>
        <authorList>
            <person name="Bae J.-W."/>
            <person name="Kim D.-y."/>
        </authorList>
    </citation>
    <scope>NUCLEOTIDE SEQUENCE [LARGE SCALE GENOMIC DNA]</scope>
    <source>
        <strain evidence="2 3">J1M15</strain>
    </source>
</reference>
<feature type="domain" description="Luciferase-like" evidence="1">
    <location>
        <begin position="17"/>
        <end position="288"/>
    </location>
</feature>
<dbReference type="Pfam" id="PF00296">
    <property type="entry name" value="Bac_luciferase"/>
    <property type="match status" value="1"/>
</dbReference>